<sequence>MVSSKTPDNDSAPDQSKKSDQSVHELEKRVSEQKRELENSQECLENTNEELLIACREMKLIKSELATIKAENQQKIRELKELNDDVYNMLTSSQLATIFLDEKLTLRKFTPHINEIFRISDSELGSPFHKLSHLLPDVNVAETVKTVQETCLSVEKEVQSTVGKWYLMRVLPYCVAEKIFTGVVLTFIDISERKKAEESMRLLATVVRDSNDAITVQNFEGKITFWNTGAERIYGWTRAEAVGMIVHDIIPKAKQQEALEFAVRVMSGNNVETFETERITKDGRILTISLTATTLKDKNGEPIAMATTERDVTERKKIEERLRTSEERYALAARGSNDGIWDWDIQTNAAYFSPRWKEMLGYADHEIQNKFEQWEKLIHPDDLERLRRAIKSHLSGEILLFEVKHRLKHKNGSYRWMLSRALCIRNNDGVPIRMAGSQTDITERKRIEEIKNEFISLISSELRHPLTSISEYLGYLRDEVIGKLSRQAKDFFTMAQNNCLRLLRVINDILDIEKIETGTLDLKREEVEVMSLIEETLADIRDGSENSSISYVILKALPGHKIIGDRIRLRQVLENLIINATKSSPPDSSIELSVTALDYDIRIAVRDYGPGIPPELHDHVFSKFSQADASQPKDENGTGLGLNIAKAIVEHHDGHIGFETELGIGTTFYVDLPFRKRDQFAIRVSGRDRRRLLICTDDHLVANFLARILDESGSSTDIISSGKQVKKRLTEYEYKAIVIDLMLPHQIGIELIRDIRESEITARMPIIVLFASTDPEGLHLRGGIFEIIDWMTKPIDNDRIIEAVKVALSKSSTKGKRILHVEDNEEVAMMIRALLRRHAYMTHATDLEEAKNQLAKESYDLILLDLGLPDGTGLDLLPLLPQGIPIVIFSSYELNPKVRKRVFATLAKTTIQTDQIMDTLKGCMADT</sequence>
<dbReference type="InterPro" id="IPR052162">
    <property type="entry name" value="Sensor_kinase/Photoreceptor"/>
</dbReference>
<dbReference type="EC" id="2.7.13.3" evidence="2"/>
<dbReference type="SUPFAM" id="SSF55874">
    <property type="entry name" value="ATPase domain of HSP90 chaperone/DNA topoisomerase II/histidine kinase"/>
    <property type="match status" value="1"/>
</dbReference>
<feature type="domain" description="Response regulatory" evidence="9">
    <location>
        <begin position="691"/>
        <end position="808"/>
    </location>
</feature>
<dbReference type="InterPro" id="IPR001610">
    <property type="entry name" value="PAC"/>
</dbReference>
<protein>
    <recommendedName>
        <fullName evidence="2">histidine kinase</fullName>
        <ecNumber evidence="2">2.7.13.3</ecNumber>
    </recommendedName>
</protein>
<dbReference type="Proteomes" id="UP001594351">
    <property type="component" value="Unassembled WGS sequence"/>
</dbReference>
<dbReference type="InterPro" id="IPR036890">
    <property type="entry name" value="HATPase_C_sf"/>
</dbReference>
<evidence type="ECO:0000256" key="3">
    <source>
        <dbReference type="ARBA" id="ARBA00022553"/>
    </source>
</evidence>
<evidence type="ECO:0000313" key="12">
    <source>
        <dbReference type="EMBL" id="MFC1853072.1"/>
    </source>
</evidence>
<evidence type="ECO:0000259" key="11">
    <source>
        <dbReference type="PROSITE" id="PS50113"/>
    </source>
</evidence>
<dbReference type="SMART" id="SM00091">
    <property type="entry name" value="PAS"/>
    <property type="match status" value="2"/>
</dbReference>
<dbReference type="InterPro" id="IPR003594">
    <property type="entry name" value="HATPase_dom"/>
</dbReference>
<feature type="domain" description="PAC" evidence="11">
    <location>
        <begin position="272"/>
        <end position="324"/>
    </location>
</feature>
<dbReference type="InterPro" id="IPR011006">
    <property type="entry name" value="CheY-like_superfamily"/>
</dbReference>
<dbReference type="CDD" id="cd00156">
    <property type="entry name" value="REC"/>
    <property type="match status" value="1"/>
</dbReference>
<dbReference type="PROSITE" id="PS50110">
    <property type="entry name" value="RESPONSE_REGULATORY"/>
    <property type="match status" value="2"/>
</dbReference>
<dbReference type="PANTHER" id="PTHR43304">
    <property type="entry name" value="PHYTOCHROME-LIKE PROTEIN CPH1"/>
    <property type="match status" value="1"/>
</dbReference>
<evidence type="ECO:0000313" key="13">
    <source>
        <dbReference type="Proteomes" id="UP001594351"/>
    </source>
</evidence>
<dbReference type="Pfam" id="PF08447">
    <property type="entry name" value="PAS_3"/>
    <property type="match status" value="1"/>
</dbReference>
<dbReference type="SMART" id="SM00086">
    <property type="entry name" value="PAC"/>
    <property type="match status" value="3"/>
</dbReference>
<dbReference type="Pfam" id="PF02518">
    <property type="entry name" value="HATPase_c"/>
    <property type="match status" value="1"/>
</dbReference>
<feature type="domain" description="Response regulatory" evidence="9">
    <location>
        <begin position="817"/>
        <end position="923"/>
    </location>
</feature>
<dbReference type="SMART" id="SM00448">
    <property type="entry name" value="REC"/>
    <property type="match status" value="2"/>
</dbReference>
<keyword evidence="13" id="KW-1185">Reference proteome</keyword>
<evidence type="ECO:0000256" key="7">
    <source>
        <dbReference type="SAM" id="MobiDB-lite"/>
    </source>
</evidence>
<dbReference type="PROSITE" id="PS50113">
    <property type="entry name" value="PAC"/>
    <property type="match status" value="2"/>
</dbReference>
<accession>A0ABV6Z3P7</accession>
<evidence type="ECO:0000259" key="8">
    <source>
        <dbReference type="PROSITE" id="PS50109"/>
    </source>
</evidence>
<gene>
    <name evidence="12" type="ORF">ACFL27_22975</name>
</gene>
<feature type="compositionally biased region" description="Basic and acidic residues" evidence="7">
    <location>
        <begin position="15"/>
        <end position="38"/>
    </location>
</feature>
<evidence type="ECO:0000256" key="4">
    <source>
        <dbReference type="ARBA" id="ARBA00022679"/>
    </source>
</evidence>
<dbReference type="Gene3D" id="3.30.565.10">
    <property type="entry name" value="Histidine kinase-like ATPase, C-terminal domain"/>
    <property type="match status" value="1"/>
</dbReference>
<dbReference type="SUPFAM" id="SSF47384">
    <property type="entry name" value="Homodimeric domain of signal transducing histidine kinase"/>
    <property type="match status" value="1"/>
</dbReference>
<dbReference type="InterPro" id="IPR004358">
    <property type="entry name" value="Sig_transdc_His_kin-like_C"/>
</dbReference>
<dbReference type="CDD" id="cd00075">
    <property type="entry name" value="HATPase"/>
    <property type="match status" value="1"/>
</dbReference>
<dbReference type="Gene3D" id="1.10.287.130">
    <property type="match status" value="1"/>
</dbReference>
<evidence type="ECO:0000259" key="9">
    <source>
        <dbReference type="PROSITE" id="PS50110"/>
    </source>
</evidence>
<feature type="modified residue" description="4-aspartylphosphate" evidence="6">
    <location>
        <position position="740"/>
    </location>
</feature>
<dbReference type="SMART" id="SM00388">
    <property type="entry name" value="HisKA"/>
    <property type="match status" value="1"/>
</dbReference>
<feature type="region of interest" description="Disordered" evidence="7">
    <location>
        <begin position="1"/>
        <end position="41"/>
    </location>
</feature>
<dbReference type="NCBIfam" id="TIGR00229">
    <property type="entry name" value="sensory_box"/>
    <property type="match status" value="2"/>
</dbReference>
<evidence type="ECO:0000256" key="1">
    <source>
        <dbReference type="ARBA" id="ARBA00000085"/>
    </source>
</evidence>
<dbReference type="InterPro" id="IPR013655">
    <property type="entry name" value="PAS_fold_3"/>
</dbReference>
<organism evidence="12 13">
    <name type="scientific">candidate division CSSED10-310 bacterium</name>
    <dbReference type="NCBI Taxonomy" id="2855610"/>
    <lineage>
        <taxon>Bacteria</taxon>
        <taxon>Bacteria division CSSED10-310</taxon>
    </lineage>
</organism>
<dbReference type="InterPro" id="IPR035965">
    <property type="entry name" value="PAS-like_dom_sf"/>
</dbReference>
<keyword evidence="4" id="KW-0808">Transferase</keyword>
<name>A0ABV6Z3P7_UNCC1</name>
<evidence type="ECO:0000256" key="6">
    <source>
        <dbReference type="PROSITE-ProRule" id="PRU00169"/>
    </source>
</evidence>
<proteinExistence type="predicted"/>
<feature type="domain" description="PAS" evidence="10">
    <location>
        <begin position="199"/>
        <end position="269"/>
    </location>
</feature>
<dbReference type="SMART" id="SM00387">
    <property type="entry name" value="HATPase_c"/>
    <property type="match status" value="1"/>
</dbReference>
<dbReference type="Pfam" id="PF13596">
    <property type="entry name" value="PAS_10"/>
    <property type="match status" value="1"/>
</dbReference>
<dbReference type="Pfam" id="PF00512">
    <property type="entry name" value="HisKA"/>
    <property type="match status" value="1"/>
</dbReference>
<comment type="caution">
    <text evidence="12">The sequence shown here is derived from an EMBL/GenBank/DDBJ whole genome shotgun (WGS) entry which is preliminary data.</text>
</comment>
<feature type="modified residue" description="4-aspartylphosphate" evidence="6">
    <location>
        <position position="865"/>
    </location>
</feature>
<dbReference type="PANTHER" id="PTHR43304:SF1">
    <property type="entry name" value="PAC DOMAIN-CONTAINING PROTEIN"/>
    <property type="match status" value="1"/>
</dbReference>
<dbReference type="Gene3D" id="3.30.450.20">
    <property type="entry name" value="PAS domain"/>
    <property type="match status" value="3"/>
</dbReference>
<feature type="domain" description="Histidine kinase" evidence="8">
    <location>
        <begin position="457"/>
        <end position="676"/>
    </location>
</feature>
<reference evidence="12 13" key="1">
    <citation type="submission" date="2024-09" db="EMBL/GenBank/DDBJ databases">
        <title>Laminarin stimulates single cell rates of sulfate reduction while oxygen inhibits transcriptomic activity in coastal marine sediment.</title>
        <authorList>
            <person name="Lindsay M."/>
            <person name="Orcutt B."/>
            <person name="Emerson D."/>
            <person name="Stepanauskas R."/>
            <person name="D'Angelo T."/>
        </authorList>
    </citation>
    <scope>NUCLEOTIDE SEQUENCE [LARGE SCALE GENOMIC DNA]</scope>
    <source>
        <strain evidence="12">SAG AM-311-K15</strain>
    </source>
</reference>
<dbReference type="SUPFAM" id="SSF55785">
    <property type="entry name" value="PYP-like sensor domain (PAS domain)"/>
    <property type="match status" value="2"/>
</dbReference>
<dbReference type="PROSITE" id="PS50112">
    <property type="entry name" value="PAS"/>
    <property type="match status" value="2"/>
</dbReference>
<dbReference type="InterPro" id="IPR005467">
    <property type="entry name" value="His_kinase_dom"/>
</dbReference>
<dbReference type="InterPro" id="IPR036097">
    <property type="entry name" value="HisK_dim/P_sf"/>
</dbReference>
<dbReference type="InterPro" id="IPR000014">
    <property type="entry name" value="PAS"/>
</dbReference>
<dbReference type="Gene3D" id="3.40.50.2300">
    <property type="match status" value="2"/>
</dbReference>
<keyword evidence="3 6" id="KW-0597">Phosphoprotein</keyword>
<dbReference type="CDD" id="cd00130">
    <property type="entry name" value="PAS"/>
    <property type="match status" value="2"/>
</dbReference>
<dbReference type="PROSITE" id="PS50109">
    <property type="entry name" value="HIS_KIN"/>
    <property type="match status" value="1"/>
</dbReference>
<evidence type="ECO:0000259" key="10">
    <source>
        <dbReference type="PROSITE" id="PS50112"/>
    </source>
</evidence>
<comment type="catalytic activity">
    <reaction evidence="1">
        <text>ATP + protein L-histidine = ADP + protein N-phospho-L-histidine.</text>
        <dbReference type="EC" id="2.7.13.3"/>
    </reaction>
</comment>
<dbReference type="Pfam" id="PF00072">
    <property type="entry name" value="Response_reg"/>
    <property type="match status" value="2"/>
</dbReference>
<dbReference type="InterPro" id="IPR001789">
    <property type="entry name" value="Sig_transdc_resp-reg_receiver"/>
</dbReference>
<feature type="domain" description="PAS" evidence="10">
    <location>
        <begin position="325"/>
        <end position="397"/>
    </location>
</feature>
<dbReference type="InterPro" id="IPR003661">
    <property type="entry name" value="HisK_dim/P_dom"/>
</dbReference>
<dbReference type="SUPFAM" id="SSF52172">
    <property type="entry name" value="CheY-like"/>
    <property type="match status" value="2"/>
</dbReference>
<feature type="domain" description="PAC" evidence="11">
    <location>
        <begin position="401"/>
        <end position="453"/>
    </location>
</feature>
<dbReference type="CDD" id="cd00082">
    <property type="entry name" value="HisKA"/>
    <property type="match status" value="1"/>
</dbReference>
<dbReference type="InterPro" id="IPR013656">
    <property type="entry name" value="PAS_4"/>
</dbReference>
<dbReference type="PRINTS" id="PR00344">
    <property type="entry name" value="BCTRLSENSOR"/>
</dbReference>
<dbReference type="InterPro" id="IPR000700">
    <property type="entry name" value="PAS-assoc_C"/>
</dbReference>
<dbReference type="EMBL" id="JBHPBY010000415">
    <property type="protein sequence ID" value="MFC1853072.1"/>
    <property type="molecule type" value="Genomic_DNA"/>
</dbReference>
<evidence type="ECO:0000256" key="2">
    <source>
        <dbReference type="ARBA" id="ARBA00012438"/>
    </source>
</evidence>
<dbReference type="Pfam" id="PF08448">
    <property type="entry name" value="PAS_4"/>
    <property type="match status" value="1"/>
</dbReference>
<evidence type="ECO:0000256" key="5">
    <source>
        <dbReference type="ARBA" id="ARBA00022777"/>
    </source>
</evidence>
<keyword evidence="5" id="KW-0418">Kinase</keyword>